<name>A0A6P6WH80_COFAR</name>
<protein>
    <submittedName>
        <fullName evidence="4 5">Uncharacterized protein LOC113732987 isoform X1</fullName>
    </submittedName>
</protein>
<feature type="transmembrane region" description="Helical" evidence="2">
    <location>
        <begin position="168"/>
        <end position="190"/>
    </location>
</feature>
<dbReference type="GeneID" id="113732987"/>
<dbReference type="AlphaFoldDB" id="A0A6P6WH80"/>
<evidence type="ECO:0000313" key="5">
    <source>
        <dbReference type="RefSeq" id="XP_027114878.1"/>
    </source>
</evidence>
<reference evidence="3" key="1">
    <citation type="journal article" date="2025" name="Foods">
        <title>Unveiling the Microbial Signatures of Arabica Coffee Cherries: Insights into Ripeness Specific Diversity, Functional Traits, and Implications for Quality and Safety.</title>
        <authorList>
            <consortium name="RefSeq"/>
            <person name="Tenea G.N."/>
            <person name="Cifuentes V."/>
            <person name="Reyes P."/>
            <person name="Cevallos-Vallejos M."/>
        </authorList>
    </citation>
    <scope>NUCLEOTIDE SEQUENCE [LARGE SCALE GENOMIC DNA]</scope>
</reference>
<keyword evidence="2" id="KW-0472">Membrane</keyword>
<dbReference type="Proteomes" id="UP001652660">
    <property type="component" value="Chromosome 2e"/>
</dbReference>
<keyword evidence="2" id="KW-0812">Transmembrane</keyword>
<gene>
    <name evidence="4 5" type="primary">LOC113732987</name>
</gene>
<evidence type="ECO:0000256" key="2">
    <source>
        <dbReference type="SAM" id="Phobius"/>
    </source>
</evidence>
<dbReference type="PANTHER" id="PTHR34188:SF5">
    <property type="entry name" value="OS05G0131900 PROTEIN"/>
    <property type="match status" value="1"/>
</dbReference>
<feature type="compositionally biased region" description="Basic and acidic residues" evidence="1">
    <location>
        <begin position="96"/>
        <end position="106"/>
    </location>
</feature>
<reference evidence="4 5" key="2">
    <citation type="submission" date="2025-04" db="UniProtKB">
        <authorList>
            <consortium name="RefSeq"/>
        </authorList>
    </citation>
    <scope>IDENTIFICATION</scope>
    <source>
        <tissue evidence="4 5">Leaves</tissue>
    </source>
</reference>
<feature type="region of interest" description="Disordered" evidence="1">
    <location>
        <begin position="1"/>
        <end position="36"/>
    </location>
</feature>
<organism evidence="3 5">
    <name type="scientific">Coffea arabica</name>
    <name type="common">Arabian coffee</name>
    <dbReference type="NCBI Taxonomy" id="13443"/>
    <lineage>
        <taxon>Eukaryota</taxon>
        <taxon>Viridiplantae</taxon>
        <taxon>Streptophyta</taxon>
        <taxon>Embryophyta</taxon>
        <taxon>Tracheophyta</taxon>
        <taxon>Spermatophyta</taxon>
        <taxon>Magnoliopsida</taxon>
        <taxon>eudicotyledons</taxon>
        <taxon>Gunneridae</taxon>
        <taxon>Pentapetalae</taxon>
        <taxon>asterids</taxon>
        <taxon>lamiids</taxon>
        <taxon>Gentianales</taxon>
        <taxon>Rubiaceae</taxon>
        <taxon>Ixoroideae</taxon>
        <taxon>Gardenieae complex</taxon>
        <taxon>Bertiereae - Coffeeae clade</taxon>
        <taxon>Coffeeae</taxon>
        <taxon>Coffea</taxon>
    </lineage>
</organism>
<proteinExistence type="predicted"/>
<feature type="compositionally biased region" description="Basic and acidic residues" evidence="1">
    <location>
        <begin position="1"/>
        <end position="10"/>
    </location>
</feature>
<dbReference type="OrthoDB" id="1899142at2759"/>
<accession>A0A6P6WH80</accession>
<keyword evidence="2" id="KW-1133">Transmembrane helix</keyword>
<evidence type="ECO:0000313" key="4">
    <source>
        <dbReference type="RefSeq" id="XP_027114877.1"/>
    </source>
</evidence>
<evidence type="ECO:0000256" key="1">
    <source>
        <dbReference type="SAM" id="MobiDB-lite"/>
    </source>
</evidence>
<sequence length="192" mass="21463">MDHLDLKGSDSEIDLESGGNATDDDGGELLDLSSRNSKKGLHRVWSELVGQESADASAKGEKSAHSLGKLLSYDEILVKNADRWPEKFEEEFTNFSKEKRAVEKPKMPNSKRPPKPPRPPGGPSLDSADMKLIKEISELAILKRKRTERRKALQKMRKEKTYSKSSSLFAMVVTALFIFVIIFQGSGIAMRK</sequence>
<feature type="region of interest" description="Disordered" evidence="1">
    <location>
        <begin position="95"/>
        <end position="128"/>
    </location>
</feature>
<keyword evidence="3" id="KW-1185">Reference proteome</keyword>
<dbReference type="RefSeq" id="XP_027114878.1">
    <property type="nucleotide sequence ID" value="XM_027259077.1"/>
</dbReference>
<evidence type="ECO:0000313" key="3">
    <source>
        <dbReference type="Proteomes" id="UP001652660"/>
    </source>
</evidence>
<dbReference type="PANTHER" id="PTHR34188">
    <property type="entry name" value="OS01G0299500 PROTEIN"/>
    <property type="match status" value="1"/>
</dbReference>
<dbReference type="RefSeq" id="XP_027114877.1">
    <property type="nucleotide sequence ID" value="XM_027259076.1"/>
</dbReference>